<proteinExistence type="predicted"/>
<comment type="caution">
    <text evidence="7">The sequence shown here is derived from an EMBL/GenBank/DDBJ whole genome shotgun (WGS) entry which is preliminary data.</text>
</comment>
<dbReference type="PANTHER" id="PTHR30055">
    <property type="entry name" value="HTH-TYPE TRANSCRIPTIONAL REGULATOR RUTR"/>
    <property type="match status" value="1"/>
</dbReference>
<evidence type="ECO:0000259" key="6">
    <source>
        <dbReference type="PROSITE" id="PS50977"/>
    </source>
</evidence>
<dbReference type="Pfam" id="PF00440">
    <property type="entry name" value="TetR_N"/>
    <property type="match status" value="1"/>
</dbReference>
<sequence>MAEEMIRQAEKPAARVRGPSVEKTARTREQIIRAAMDEFLDKGYADATMAGIAARAGLAKGTTYRYFETKEALFAGIVRDIVIDPLAAAHSRPIGPDESVADYCRSTLLPAMRLIEDKGRASIARLVLTEGQVFPYLADVYRKEVYEPFIDHLHQLAKMAAERGELKCMFLVDSPHLLAAPLWMGIVHNGLLKPSQQIDTAALFEAQIGLLFK</sequence>
<dbReference type="InterPro" id="IPR009057">
    <property type="entry name" value="Homeodomain-like_sf"/>
</dbReference>
<dbReference type="SUPFAM" id="SSF48498">
    <property type="entry name" value="Tetracyclin repressor-like, C-terminal domain"/>
    <property type="match status" value="1"/>
</dbReference>
<dbReference type="InterPro" id="IPR001647">
    <property type="entry name" value="HTH_TetR"/>
</dbReference>
<dbReference type="InterPro" id="IPR036271">
    <property type="entry name" value="Tet_transcr_reg_TetR-rel_C_sf"/>
</dbReference>
<evidence type="ECO:0000256" key="2">
    <source>
        <dbReference type="ARBA" id="ARBA00023125"/>
    </source>
</evidence>
<evidence type="ECO:0000313" key="7">
    <source>
        <dbReference type="EMBL" id="MCO5959633.1"/>
    </source>
</evidence>
<dbReference type="GO" id="GO:0000976">
    <property type="term" value="F:transcription cis-regulatory region binding"/>
    <property type="evidence" value="ECO:0007669"/>
    <property type="project" value="TreeGrafter"/>
</dbReference>
<dbReference type="FunFam" id="1.10.10.60:FF:000141">
    <property type="entry name" value="TetR family transcriptional regulator"/>
    <property type="match status" value="1"/>
</dbReference>
<organism evidence="7 8">
    <name type="scientific">Ciceribacter sichuanensis</name>
    <dbReference type="NCBI Taxonomy" id="2949647"/>
    <lineage>
        <taxon>Bacteria</taxon>
        <taxon>Pseudomonadati</taxon>
        <taxon>Pseudomonadota</taxon>
        <taxon>Alphaproteobacteria</taxon>
        <taxon>Hyphomicrobiales</taxon>
        <taxon>Rhizobiaceae</taxon>
        <taxon>Ciceribacter</taxon>
    </lineage>
</organism>
<dbReference type="EMBL" id="JAMXLX010000010">
    <property type="protein sequence ID" value="MCO5959633.1"/>
    <property type="molecule type" value="Genomic_DNA"/>
</dbReference>
<gene>
    <name evidence="7" type="ORF">NBH21_22925</name>
</gene>
<feature type="region of interest" description="Disordered" evidence="5">
    <location>
        <begin position="1"/>
        <end position="22"/>
    </location>
</feature>
<feature type="DNA-binding region" description="H-T-H motif" evidence="4">
    <location>
        <begin position="48"/>
        <end position="67"/>
    </location>
</feature>
<evidence type="ECO:0000256" key="4">
    <source>
        <dbReference type="PROSITE-ProRule" id="PRU00335"/>
    </source>
</evidence>
<protein>
    <submittedName>
        <fullName evidence="7">TetR/AcrR family transcriptional regulator</fullName>
    </submittedName>
</protein>
<feature type="compositionally biased region" description="Basic and acidic residues" evidence="5">
    <location>
        <begin position="1"/>
        <end position="13"/>
    </location>
</feature>
<accession>A0AAJ1F9W4</accession>
<feature type="domain" description="HTH tetR-type" evidence="6">
    <location>
        <begin position="25"/>
        <end position="85"/>
    </location>
</feature>
<dbReference type="InterPro" id="IPR050109">
    <property type="entry name" value="HTH-type_TetR-like_transc_reg"/>
</dbReference>
<dbReference type="PROSITE" id="PS50977">
    <property type="entry name" value="HTH_TETR_2"/>
    <property type="match status" value="1"/>
</dbReference>
<name>A0AAJ1F9W4_9HYPH</name>
<evidence type="ECO:0000256" key="1">
    <source>
        <dbReference type="ARBA" id="ARBA00023015"/>
    </source>
</evidence>
<keyword evidence="1" id="KW-0805">Transcription regulation</keyword>
<keyword evidence="3" id="KW-0804">Transcription</keyword>
<dbReference type="PANTHER" id="PTHR30055:SF223">
    <property type="entry name" value="HTH-TYPE TRANSCRIPTIONAL REGULATOR UIDR"/>
    <property type="match status" value="1"/>
</dbReference>
<reference evidence="7" key="1">
    <citation type="submission" date="2022-06" db="EMBL/GenBank/DDBJ databases">
        <authorList>
            <person name="Sun Q."/>
        </authorList>
    </citation>
    <scope>NUCLEOTIDE SEQUENCE</scope>
    <source>
        <strain evidence="7">S101</strain>
    </source>
</reference>
<evidence type="ECO:0000313" key="8">
    <source>
        <dbReference type="Proteomes" id="UP001155380"/>
    </source>
</evidence>
<dbReference type="Gene3D" id="1.10.357.10">
    <property type="entry name" value="Tetracycline Repressor, domain 2"/>
    <property type="match status" value="1"/>
</dbReference>
<dbReference type="SUPFAM" id="SSF46689">
    <property type="entry name" value="Homeodomain-like"/>
    <property type="match status" value="1"/>
</dbReference>
<evidence type="ECO:0000256" key="5">
    <source>
        <dbReference type="SAM" id="MobiDB-lite"/>
    </source>
</evidence>
<dbReference type="AlphaFoldDB" id="A0AAJ1F9W4"/>
<dbReference type="RefSeq" id="WP_250913119.1">
    <property type="nucleotide sequence ID" value="NZ_JAMXLX010000010.1"/>
</dbReference>
<dbReference type="Proteomes" id="UP001155380">
    <property type="component" value="Unassembled WGS sequence"/>
</dbReference>
<keyword evidence="2 4" id="KW-0238">DNA-binding</keyword>
<dbReference type="GO" id="GO:0003700">
    <property type="term" value="F:DNA-binding transcription factor activity"/>
    <property type="evidence" value="ECO:0007669"/>
    <property type="project" value="TreeGrafter"/>
</dbReference>
<dbReference type="PRINTS" id="PR00455">
    <property type="entry name" value="HTHTETR"/>
</dbReference>
<evidence type="ECO:0000256" key="3">
    <source>
        <dbReference type="ARBA" id="ARBA00023163"/>
    </source>
</evidence>